<dbReference type="AlphaFoldDB" id="A0A699JA43"/>
<keyword evidence="2" id="KW-0812">Transmembrane</keyword>
<comment type="caution">
    <text evidence="3">The sequence shown here is derived from an EMBL/GenBank/DDBJ whole genome shotgun (WGS) entry which is preliminary data.</text>
</comment>
<keyword evidence="2" id="KW-1133">Transmembrane helix</keyword>
<feature type="coiled-coil region" evidence="1">
    <location>
        <begin position="249"/>
        <end position="318"/>
    </location>
</feature>
<reference evidence="3" key="1">
    <citation type="journal article" date="2019" name="Sci. Rep.">
        <title>Draft genome of Tanacetum cinerariifolium, the natural source of mosquito coil.</title>
        <authorList>
            <person name="Yamashiro T."/>
            <person name="Shiraishi A."/>
            <person name="Satake H."/>
            <person name="Nakayama K."/>
        </authorList>
    </citation>
    <scope>NUCLEOTIDE SEQUENCE</scope>
</reference>
<organism evidence="3">
    <name type="scientific">Tanacetum cinerariifolium</name>
    <name type="common">Dalmatian daisy</name>
    <name type="synonym">Chrysanthemum cinerariifolium</name>
    <dbReference type="NCBI Taxonomy" id="118510"/>
    <lineage>
        <taxon>Eukaryota</taxon>
        <taxon>Viridiplantae</taxon>
        <taxon>Streptophyta</taxon>
        <taxon>Embryophyta</taxon>
        <taxon>Tracheophyta</taxon>
        <taxon>Spermatophyta</taxon>
        <taxon>Magnoliopsida</taxon>
        <taxon>eudicotyledons</taxon>
        <taxon>Gunneridae</taxon>
        <taxon>Pentapetalae</taxon>
        <taxon>asterids</taxon>
        <taxon>campanulids</taxon>
        <taxon>Asterales</taxon>
        <taxon>Asteraceae</taxon>
        <taxon>Asteroideae</taxon>
        <taxon>Anthemideae</taxon>
        <taxon>Anthemidinae</taxon>
        <taxon>Tanacetum</taxon>
    </lineage>
</organism>
<gene>
    <name evidence="3" type="ORF">Tci_590585</name>
</gene>
<evidence type="ECO:0000313" key="3">
    <source>
        <dbReference type="EMBL" id="GFA18613.1"/>
    </source>
</evidence>
<evidence type="ECO:0000256" key="2">
    <source>
        <dbReference type="SAM" id="Phobius"/>
    </source>
</evidence>
<feature type="transmembrane region" description="Helical" evidence="2">
    <location>
        <begin position="192"/>
        <end position="216"/>
    </location>
</feature>
<keyword evidence="2" id="KW-0472">Membrane</keyword>
<accession>A0A699JA43</accession>
<sequence length="558" mass="61665">MADIRRLSWHVIKLRDIPEGLLVLSGLSCVWKSCWTGSEVQEEPHQDIRLTLQRLPFYCIPHPAVDDVISDPNLDDLAVGTHSAKILAKTEASQKRKASTSSATSSHVAKRTSLTWLNHLGTMVEVLLLPPLKVLKPEGIMVDDVAAPPVGVRRLRPSSGLASSFRDVFEDAIHTNFFPFMRVLIMLHILKVMLLVIASLLARSGMLPIGLLLGFWPRKSLRILLFSHHEYVQSTDSRLKGFQEKFAGLSGLESQVSRLQRQVTGFNDKLSFYDAAFAKSKSKGKERKKNIKSLTEILAQLNAEVTRLSTALNQANVLETKKDEEILRSKATSLEFESFFWGQFQGLVRKFLASDEFSKVKVNSFLWLPVRESTVTPAFESLELSANVVPASFVVASERNKEWVNAMVDGPDSDMTDGSKRVSSGPTDVVVALSVGEKGDGSLLSFATNEEATANLLGFRLSFSFSLFLCVVVHPADHESCHPSYAKWLPPGTFSIAGQASPVCNVYTFVSSTLALVYAPNTLFSAAHELQENILSSYYYWYKVNAASEVTTASTKTA</sequence>
<dbReference type="EMBL" id="BKCJ010382331">
    <property type="protein sequence ID" value="GFA18613.1"/>
    <property type="molecule type" value="Genomic_DNA"/>
</dbReference>
<keyword evidence="1" id="KW-0175">Coiled coil</keyword>
<proteinExistence type="predicted"/>
<name>A0A699JA43_TANCI</name>
<evidence type="ECO:0000256" key="1">
    <source>
        <dbReference type="SAM" id="Coils"/>
    </source>
</evidence>
<protein>
    <submittedName>
        <fullName evidence="3">Uncharacterized protein</fullName>
    </submittedName>
</protein>